<gene>
    <name evidence="19" type="ORF">E5676_scaffold35G00420</name>
    <name evidence="18" type="ORF">E6C27_scaffold65G003740</name>
</gene>
<dbReference type="AlphaFoldDB" id="A0A5A7SZ35"/>
<dbReference type="CDD" id="cd00070">
    <property type="entry name" value="GLECT"/>
    <property type="match status" value="1"/>
</dbReference>
<evidence type="ECO:0000256" key="14">
    <source>
        <dbReference type="ARBA" id="ARBA00059439"/>
    </source>
</evidence>
<feature type="transmembrane region" description="Helical" evidence="16">
    <location>
        <begin position="20"/>
        <end position="40"/>
    </location>
</feature>
<dbReference type="FunFam" id="2.60.120.200:FF:000199">
    <property type="entry name" value="Hydroxyproline O-galactosyltransferase GALT4"/>
    <property type="match status" value="1"/>
</dbReference>
<dbReference type="Pfam" id="PF01762">
    <property type="entry name" value="Galactosyl_T"/>
    <property type="match status" value="1"/>
</dbReference>
<keyword evidence="10" id="KW-0333">Golgi apparatus</keyword>
<dbReference type="Gene3D" id="3.90.550.50">
    <property type="match status" value="1"/>
</dbReference>
<dbReference type="SUPFAM" id="SSF49899">
    <property type="entry name" value="Concanavalin A-like lectins/glucanases"/>
    <property type="match status" value="1"/>
</dbReference>
<evidence type="ECO:0000256" key="10">
    <source>
        <dbReference type="ARBA" id="ARBA00023034"/>
    </source>
</evidence>
<dbReference type="PROSITE" id="PS51304">
    <property type="entry name" value="GALECTIN"/>
    <property type="match status" value="1"/>
</dbReference>
<feature type="compositionally biased region" description="Basic and acidic residues" evidence="15">
    <location>
        <begin position="74"/>
        <end position="87"/>
    </location>
</feature>
<comment type="similarity">
    <text evidence="4">Belongs to the glycosyltransferase 31 family.</text>
</comment>
<evidence type="ECO:0000256" key="16">
    <source>
        <dbReference type="SAM" id="Phobius"/>
    </source>
</evidence>
<evidence type="ECO:0000313" key="20">
    <source>
        <dbReference type="Proteomes" id="UP000321393"/>
    </source>
</evidence>
<keyword evidence="7 16" id="KW-0812">Transmembrane</keyword>
<evidence type="ECO:0000256" key="6">
    <source>
        <dbReference type="ARBA" id="ARBA00022679"/>
    </source>
</evidence>
<dbReference type="UniPathway" id="UPA00378"/>
<comment type="subcellular location">
    <subcellularLocation>
        <location evidence="2">Golgi apparatus membrane</location>
        <topology evidence="2">Single-pass type II membrane protein</topology>
    </subcellularLocation>
</comment>
<feature type="domain" description="Galectin" evidence="17">
    <location>
        <begin position="183"/>
        <end position="393"/>
    </location>
</feature>
<dbReference type="GO" id="GO:0010405">
    <property type="term" value="P:arabinogalactan protein metabolic process"/>
    <property type="evidence" value="ECO:0007669"/>
    <property type="project" value="UniProtKB-ARBA"/>
</dbReference>
<evidence type="ECO:0000256" key="8">
    <source>
        <dbReference type="ARBA" id="ARBA00022968"/>
    </source>
</evidence>
<dbReference type="InterPro" id="IPR001079">
    <property type="entry name" value="Galectin_CRD"/>
</dbReference>
<dbReference type="Proteomes" id="UP000321947">
    <property type="component" value="Unassembled WGS sequence"/>
</dbReference>
<organism evidence="18 20">
    <name type="scientific">Cucumis melo var. makuwa</name>
    <name type="common">Oriental melon</name>
    <dbReference type="NCBI Taxonomy" id="1194695"/>
    <lineage>
        <taxon>Eukaryota</taxon>
        <taxon>Viridiplantae</taxon>
        <taxon>Streptophyta</taxon>
        <taxon>Embryophyta</taxon>
        <taxon>Tracheophyta</taxon>
        <taxon>Spermatophyta</taxon>
        <taxon>Magnoliopsida</taxon>
        <taxon>eudicotyledons</taxon>
        <taxon>Gunneridae</taxon>
        <taxon>Pentapetalae</taxon>
        <taxon>rosids</taxon>
        <taxon>fabids</taxon>
        <taxon>Cucurbitales</taxon>
        <taxon>Cucurbitaceae</taxon>
        <taxon>Benincaseae</taxon>
        <taxon>Cucumis</taxon>
    </lineage>
</organism>
<dbReference type="Proteomes" id="UP000321393">
    <property type="component" value="Unassembled WGS sequence"/>
</dbReference>
<dbReference type="GO" id="GO:0030246">
    <property type="term" value="F:carbohydrate binding"/>
    <property type="evidence" value="ECO:0007669"/>
    <property type="project" value="InterPro"/>
</dbReference>
<comment type="pathway">
    <text evidence="3">Protein modification; protein glycosylation.</text>
</comment>
<comment type="cofactor">
    <cofactor evidence="1">
        <name>Mn(2+)</name>
        <dbReference type="ChEBI" id="CHEBI:29035"/>
    </cofactor>
</comment>
<dbReference type="InterPro" id="IPR013320">
    <property type="entry name" value="ConA-like_dom_sf"/>
</dbReference>
<dbReference type="OrthoDB" id="2139606at2759"/>
<evidence type="ECO:0000313" key="21">
    <source>
        <dbReference type="Proteomes" id="UP000321947"/>
    </source>
</evidence>
<keyword evidence="5 19" id="KW-0328">Glycosyltransferase</keyword>
<evidence type="ECO:0000259" key="17">
    <source>
        <dbReference type="PROSITE" id="PS51304"/>
    </source>
</evidence>
<evidence type="ECO:0000256" key="11">
    <source>
        <dbReference type="ARBA" id="ARBA00023136"/>
    </source>
</evidence>
<evidence type="ECO:0000256" key="1">
    <source>
        <dbReference type="ARBA" id="ARBA00001936"/>
    </source>
</evidence>
<dbReference type="Gene3D" id="2.60.120.200">
    <property type="match status" value="1"/>
</dbReference>
<evidence type="ECO:0000256" key="7">
    <source>
        <dbReference type="ARBA" id="ARBA00022692"/>
    </source>
</evidence>
<dbReference type="Pfam" id="PF00337">
    <property type="entry name" value="Gal-bind_lectin"/>
    <property type="match status" value="1"/>
</dbReference>
<dbReference type="SMART" id="SM00908">
    <property type="entry name" value="Gal-bind_lectin"/>
    <property type="match status" value="1"/>
</dbReference>
<sequence length="672" mass="77305">MKRGKFDVMVSRNRIRLLQILMGLVFLYLLFMSFEIPLVYRTGFGSVSGDGTLGFTSDALPRPFLLESEEEMGDKDAPRRPSDDPFRISHGSPHRTPERRMREFRKVSGLVFDESTFDRNASKGEFSELQKAAKHAWVVGKKLWEELESGKIELKPKAKTENQSESCPHSITLSGSEFEAQGRIMELPCGLTLWSHITVVGTPRWAHSEQDPKISILKEGDDSVMVSQFMMELQGLKTVDGEDPPRILHFNPRLKGDWSAKPVIEQNTCYRMQWGTALRCEGWKSRADEETVDEQVKCEKWIRDDDSRSEESKVIWWLNRLIGRTKKVMIDWPYPFVEGRLFVLTVSAGLEGYHINVDGRHITSFPYRTGFVLEDATGLSVNGDIDVHSLFAASLPTAHPSFAPQKHMEMLTQWKAPPIPKTNVELFIGILSAGNHFAERMAVRKSWMQHRLIRSSLAVARFFVAMHGRKEVNSELKKEAEYFGDIVIVPYMDNYDLVVLKTIAICEYGVRTVAAKYIMKCDDDTFVRVDAVIGEAHKVQSGRSLYVGNMNYHHKPLRHGKWAVTYEEWPEEDYPAYANGPGYILSSDIAEYIVSEFEKHKLRLFKMEDVSMGMWVEQFNSSKPVEFLHSLRFCQFGCIEDYLTAHYQSPRQMMCLWDKLMQQRKPQCCNMR</sequence>
<dbReference type="InterPro" id="IPR002659">
    <property type="entry name" value="Glyco_trans_31"/>
</dbReference>
<dbReference type="FunFam" id="2.60.120.200:FF:000071">
    <property type="entry name" value="Hydroxyproline O-galactosyltransferase GALT2"/>
    <property type="match status" value="1"/>
</dbReference>
<protein>
    <submittedName>
        <fullName evidence="18">Hydroxyproline O-galactosyltransferase GALT6</fullName>
    </submittedName>
</protein>
<evidence type="ECO:0000313" key="18">
    <source>
        <dbReference type="EMBL" id="KAA0034369.1"/>
    </source>
</evidence>
<keyword evidence="9 16" id="KW-1133">Transmembrane helix</keyword>
<dbReference type="PANTHER" id="PTHR11214:SF286">
    <property type="entry name" value="HYDROXYPROLINE O-GALACTOSYLTRANSFERASE GALT4"/>
    <property type="match status" value="1"/>
</dbReference>
<dbReference type="GO" id="GO:0000139">
    <property type="term" value="C:Golgi membrane"/>
    <property type="evidence" value="ECO:0007669"/>
    <property type="project" value="UniProtKB-SubCell"/>
</dbReference>
<dbReference type="STRING" id="1194695.A0A5A7SZ35"/>
<keyword evidence="6 19" id="KW-0808">Transferase</keyword>
<accession>A0A5A7SZ35</accession>
<name>A0A5A7SZ35_CUCMM</name>
<evidence type="ECO:0000256" key="3">
    <source>
        <dbReference type="ARBA" id="ARBA00004922"/>
    </source>
</evidence>
<dbReference type="EMBL" id="SSTD01008475">
    <property type="protein sequence ID" value="TYK15550.1"/>
    <property type="molecule type" value="Genomic_DNA"/>
</dbReference>
<evidence type="ECO:0000256" key="15">
    <source>
        <dbReference type="SAM" id="MobiDB-lite"/>
    </source>
</evidence>
<dbReference type="GO" id="GO:1990714">
    <property type="term" value="F:hydroxyproline O-galactosyltransferase activity"/>
    <property type="evidence" value="ECO:0007669"/>
    <property type="project" value="TreeGrafter"/>
</dbReference>
<evidence type="ECO:0000256" key="2">
    <source>
        <dbReference type="ARBA" id="ARBA00004323"/>
    </source>
</evidence>
<dbReference type="EMBL" id="SSTE01020484">
    <property type="protein sequence ID" value="KAA0034369.1"/>
    <property type="molecule type" value="Genomic_DNA"/>
</dbReference>
<proteinExistence type="inferred from homology"/>
<comment type="caution">
    <text evidence="18">The sequence shown here is derived from an EMBL/GenBank/DDBJ whole genome shotgun (WGS) entry which is preliminary data.</text>
</comment>
<reference evidence="20 21" key="1">
    <citation type="submission" date="2019-08" db="EMBL/GenBank/DDBJ databases">
        <title>Draft genome sequences of two oriental melons (Cucumis melo L. var makuwa).</title>
        <authorList>
            <person name="Kwon S.-Y."/>
        </authorList>
    </citation>
    <scope>NUCLEOTIDE SEQUENCE [LARGE SCALE GENOMIC DNA]</scope>
    <source>
        <strain evidence="21">cv. Chang Bougi</strain>
        <strain evidence="20">cv. SW 3</strain>
        <tissue evidence="18">Leaf</tissue>
    </source>
</reference>
<comment type="function">
    <text evidence="14">Possesses hydroxyproline O-galactosyltransferase activity. Transfers galactose from UDP-galactose to hydroxyproline residues in the arabinogalactan proteins (AGPs). Is specific for AGPs containing non-contiguous peptidyl hydroxyproline residues. Utilizes UDP-galactose solely as sugar donor. The addition of galactose onto the peptidyl hydroxyproline residues in AGP core proteins represents the first committed step in arabinogalactan polysaccharide addition. AGP glycans play essential roles in both vegetative and reproductive plant growth.</text>
</comment>
<evidence type="ECO:0000256" key="5">
    <source>
        <dbReference type="ARBA" id="ARBA00022676"/>
    </source>
</evidence>
<keyword evidence="12" id="KW-0325">Glycoprotein</keyword>
<feature type="region of interest" description="Disordered" evidence="15">
    <location>
        <begin position="70"/>
        <end position="99"/>
    </location>
</feature>
<evidence type="ECO:0000256" key="12">
    <source>
        <dbReference type="ARBA" id="ARBA00023180"/>
    </source>
</evidence>
<evidence type="ECO:0000256" key="9">
    <source>
        <dbReference type="ARBA" id="ARBA00022989"/>
    </source>
</evidence>
<dbReference type="PANTHER" id="PTHR11214">
    <property type="entry name" value="BETA-1,3-N-ACETYLGLUCOSAMINYLTRANSFERASE"/>
    <property type="match status" value="1"/>
</dbReference>
<keyword evidence="11 16" id="KW-0472">Membrane</keyword>
<keyword evidence="13" id="KW-0464">Manganese</keyword>
<evidence type="ECO:0000256" key="4">
    <source>
        <dbReference type="ARBA" id="ARBA00008661"/>
    </source>
</evidence>
<evidence type="ECO:0000256" key="13">
    <source>
        <dbReference type="ARBA" id="ARBA00023211"/>
    </source>
</evidence>
<keyword evidence="8" id="KW-0735">Signal-anchor</keyword>
<evidence type="ECO:0000313" key="19">
    <source>
        <dbReference type="EMBL" id="TYK15550.1"/>
    </source>
</evidence>
<dbReference type="FunFam" id="3.90.550.50:FF:000005">
    <property type="entry name" value="Hydroxyproline O-galactosyltransferase"/>
    <property type="match status" value="1"/>
</dbReference>